<dbReference type="Pfam" id="PF12776">
    <property type="entry name" value="Myb_DNA-bind_3"/>
    <property type="match status" value="1"/>
</dbReference>
<dbReference type="Proteomes" id="UP000075243">
    <property type="component" value="Chromosome 8"/>
</dbReference>
<evidence type="ECO:0000313" key="4">
    <source>
        <dbReference type="EMBL" id="KYP62003.1"/>
    </source>
</evidence>
<protein>
    <submittedName>
        <fullName evidence="4">Uncharacterized protein</fullName>
    </submittedName>
</protein>
<dbReference type="AlphaFoldDB" id="A0A151T4P0"/>
<dbReference type="InterPro" id="IPR058353">
    <property type="entry name" value="DUF8040"/>
</dbReference>
<accession>A0A151T4P0</accession>
<organism evidence="4 5">
    <name type="scientific">Cajanus cajan</name>
    <name type="common">Pigeon pea</name>
    <name type="synonym">Cajanus indicus</name>
    <dbReference type="NCBI Taxonomy" id="3821"/>
    <lineage>
        <taxon>Eukaryota</taxon>
        <taxon>Viridiplantae</taxon>
        <taxon>Streptophyta</taxon>
        <taxon>Embryophyta</taxon>
        <taxon>Tracheophyta</taxon>
        <taxon>Spermatophyta</taxon>
        <taxon>Magnoliopsida</taxon>
        <taxon>eudicotyledons</taxon>
        <taxon>Gunneridae</taxon>
        <taxon>Pentapetalae</taxon>
        <taxon>rosids</taxon>
        <taxon>fabids</taxon>
        <taxon>Fabales</taxon>
        <taxon>Fabaceae</taxon>
        <taxon>Papilionoideae</taxon>
        <taxon>50 kb inversion clade</taxon>
        <taxon>NPAAA clade</taxon>
        <taxon>indigoferoid/millettioid clade</taxon>
        <taxon>Phaseoleae</taxon>
        <taxon>Cajanus</taxon>
    </lineage>
</organism>
<dbReference type="Gramene" id="C.cajan_16051.t">
    <property type="protein sequence ID" value="C.cajan_16051.t"/>
    <property type="gene ID" value="C.cajan_16051"/>
</dbReference>
<feature type="compositionally biased region" description="Acidic residues" evidence="1">
    <location>
        <begin position="370"/>
        <end position="380"/>
    </location>
</feature>
<evidence type="ECO:0000313" key="5">
    <source>
        <dbReference type="Proteomes" id="UP000075243"/>
    </source>
</evidence>
<reference evidence="4 5" key="1">
    <citation type="journal article" date="2012" name="Nat. Biotechnol.">
        <title>Draft genome sequence of pigeonpea (Cajanus cajan), an orphan legume crop of resource-poor farmers.</title>
        <authorList>
            <person name="Varshney R.K."/>
            <person name="Chen W."/>
            <person name="Li Y."/>
            <person name="Bharti A.K."/>
            <person name="Saxena R.K."/>
            <person name="Schlueter J.A."/>
            <person name="Donoghue M.T."/>
            <person name="Azam S."/>
            <person name="Fan G."/>
            <person name="Whaley A.M."/>
            <person name="Farmer A.D."/>
            <person name="Sheridan J."/>
            <person name="Iwata A."/>
            <person name="Tuteja R."/>
            <person name="Penmetsa R.V."/>
            <person name="Wu W."/>
            <person name="Upadhyaya H.D."/>
            <person name="Yang S.P."/>
            <person name="Shah T."/>
            <person name="Saxena K.B."/>
            <person name="Michael T."/>
            <person name="McCombie W.R."/>
            <person name="Yang B."/>
            <person name="Zhang G."/>
            <person name="Yang H."/>
            <person name="Wang J."/>
            <person name="Spillane C."/>
            <person name="Cook D.R."/>
            <person name="May G.D."/>
            <person name="Xu X."/>
            <person name="Jackson S.A."/>
        </authorList>
    </citation>
    <scope>NUCLEOTIDE SEQUENCE [LARGE SCALE GENOMIC DNA]</scope>
    <source>
        <strain evidence="5">cv. Asha</strain>
    </source>
</reference>
<dbReference type="Pfam" id="PF26138">
    <property type="entry name" value="DUF8040"/>
    <property type="match status" value="1"/>
</dbReference>
<feature type="region of interest" description="Disordered" evidence="1">
    <location>
        <begin position="345"/>
        <end position="389"/>
    </location>
</feature>
<dbReference type="EMBL" id="CM003610">
    <property type="protein sequence ID" value="KYP62003.1"/>
    <property type="molecule type" value="Genomic_DNA"/>
</dbReference>
<dbReference type="InterPro" id="IPR024752">
    <property type="entry name" value="Myb/SANT-like_dom"/>
</dbReference>
<evidence type="ECO:0000256" key="1">
    <source>
        <dbReference type="SAM" id="MobiDB-lite"/>
    </source>
</evidence>
<keyword evidence="5" id="KW-1185">Reference proteome</keyword>
<feature type="domain" description="Myb/SANT-like" evidence="2">
    <location>
        <begin position="87"/>
        <end position="181"/>
    </location>
</feature>
<sequence length="389" mass="44677">MGPAAFINLCERVRATGLVKDAFRSTVEEQVAKFLHIIGHNVKNRSVSFFFHRSGETVSRHFHNVWKMNRGKSVVPDSSTTVREFMKWTDDMDFRLLIAMLDEARLDNRVDGSWTTQAYNNIVEALRQTRLTGITKNNVKNRQKSLKDRWQEVHDLFSGLSGFAWDESTKQFTAEPEVWDDLLQAKPAAAKWRVSSIRYYDLMEELWGVDRATGHMARTARQARRNIAFASRTSTFFFNRNLLPINPYRPMSQSTAIPKKQLRVRDHGYDNYMEVEKKTRKVLKIQALILSQPTQSLPMKLAELVLLSPRKAKVDRELVGYRRSRFEDEMGQVTRAYVEDACEDFKGEDGVGQDGDEEDDLTSDIGSDVDLGDDDDDDCVDTVSSQRTS</sequence>
<dbReference type="PANTHER" id="PTHR46929">
    <property type="entry name" value="EXPRESSED PROTEIN"/>
    <property type="match status" value="1"/>
</dbReference>
<proteinExistence type="predicted"/>
<evidence type="ECO:0000259" key="3">
    <source>
        <dbReference type="Pfam" id="PF26138"/>
    </source>
</evidence>
<gene>
    <name evidence="4" type="ORF">KK1_016518</name>
</gene>
<evidence type="ECO:0000259" key="2">
    <source>
        <dbReference type="Pfam" id="PF12776"/>
    </source>
</evidence>
<name>A0A151T4P0_CAJCA</name>
<dbReference type="PANTHER" id="PTHR46929:SF4">
    <property type="entry name" value="MYB_SANT-LIKE DOMAIN-CONTAINING PROTEIN"/>
    <property type="match status" value="1"/>
</dbReference>
<feature type="domain" description="DUF8040" evidence="3">
    <location>
        <begin position="1"/>
        <end position="67"/>
    </location>
</feature>